<comment type="caution">
    <text evidence="9">The sequence shown here is derived from an EMBL/GenBank/DDBJ whole genome shotgun (WGS) entry which is preliminary data.</text>
</comment>
<dbReference type="InterPro" id="IPR042106">
    <property type="entry name" value="Nuo/plastoQ_OxRdtase_6_NuoJ"/>
</dbReference>
<dbReference type="Pfam" id="PF13244">
    <property type="entry name" value="MbhD"/>
    <property type="match status" value="1"/>
</dbReference>
<keyword evidence="3 7" id="KW-0812">Transmembrane</keyword>
<evidence type="ECO:0000313" key="10">
    <source>
        <dbReference type="Proteomes" id="UP001556631"/>
    </source>
</evidence>
<keyword evidence="2" id="KW-1003">Cell membrane</keyword>
<keyword evidence="4 7" id="KW-1133">Transmembrane helix</keyword>
<accession>A0ABV3T4Y1</accession>
<dbReference type="Gene3D" id="1.20.120.1200">
    <property type="entry name" value="NADH-ubiquinone/plastoquinone oxidoreductase chain 6, subunit NuoJ"/>
    <property type="match status" value="1"/>
</dbReference>
<evidence type="ECO:0000256" key="6">
    <source>
        <dbReference type="SAM" id="MobiDB-lite"/>
    </source>
</evidence>
<feature type="region of interest" description="Disordered" evidence="6">
    <location>
        <begin position="79"/>
        <end position="111"/>
    </location>
</feature>
<evidence type="ECO:0000256" key="3">
    <source>
        <dbReference type="ARBA" id="ARBA00022692"/>
    </source>
</evidence>
<sequence length="111" mass="11675">MSDWTLGLLLVLTAVTATAVVLTRNPGRQAMVLSAYGLMLAMTMVALSAPDVALSQIGVGTAAVPLIVVLAIARCERHTQREAPRGTHRPEDDARDGDRGRSAPDDGGRGR</sequence>
<proteinExistence type="predicted"/>
<feature type="transmembrane region" description="Helical" evidence="7">
    <location>
        <begin position="30"/>
        <end position="47"/>
    </location>
</feature>
<evidence type="ECO:0000256" key="7">
    <source>
        <dbReference type="SAM" id="Phobius"/>
    </source>
</evidence>
<evidence type="ECO:0000256" key="4">
    <source>
        <dbReference type="ARBA" id="ARBA00022989"/>
    </source>
</evidence>
<gene>
    <name evidence="9" type="ORF">AB3X52_16950</name>
</gene>
<protein>
    <submittedName>
        <fullName evidence="9">Na(+)/H(+) antiporter subunit B</fullName>
    </submittedName>
</protein>
<organism evidence="9 10">
    <name type="scientific">Nocardioides eburneus</name>
    <dbReference type="NCBI Taxonomy" id="3231482"/>
    <lineage>
        <taxon>Bacteria</taxon>
        <taxon>Bacillati</taxon>
        <taxon>Actinomycetota</taxon>
        <taxon>Actinomycetes</taxon>
        <taxon>Propionibacteriales</taxon>
        <taxon>Nocardioidaceae</taxon>
        <taxon>Nocardioides</taxon>
    </lineage>
</organism>
<evidence type="ECO:0000259" key="8">
    <source>
        <dbReference type="Pfam" id="PF13244"/>
    </source>
</evidence>
<keyword evidence="10" id="KW-1185">Reference proteome</keyword>
<dbReference type="Proteomes" id="UP001556631">
    <property type="component" value="Unassembled WGS sequence"/>
</dbReference>
<dbReference type="EMBL" id="JBFPJR010000039">
    <property type="protein sequence ID" value="MEX0429310.1"/>
    <property type="molecule type" value="Genomic_DNA"/>
</dbReference>
<evidence type="ECO:0000256" key="5">
    <source>
        <dbReference type="ARBA" id="ARBA00023136"/>
    </source>
</evidence>
<evidence type="ECO:0000256" key="2">
    <source>
        <dbReference type="ARBA" id="ARBA00022475"/>
    </source>
</evidence>
<keyword evidence="5 7" id="KW-0472">Membrane</keyword>
<dbReference type="InterPro" id="IPR025383">
    <property type="entry name" value="MrpA_C/MbhD"/>
</dbReference>
<feature type="transmembrane region" description="Helical" evidence="7">
    <location>
        <begin position="53"/>
        <end position="73"/>
    </location>
</feature>
<name>A0ABV3T4Y1_9ACTN</name>
<evidence type="ECO:0000313" key="9">
    <source>
        <dbReference type="EMBL" id="MEX0429310.1"/>
    </source>
</evidence>
<reference evidence="9 10" key="1">
    <citation type="submission" date="2024-07" db="EMBL/GenBank/DDBJ databases">
        <authorList>
            <person name="Lee S."/>
            <person name="Kang M."/>
        </authorList>
    </citation>
    <scope>NUCLEOTIDE SEQUENCE [LARGE SCALE GENOMIC DNA]</scope>
    <source>
        <strain evidence="9 10">DS6</strain>
    </source>
</reference>
<comment type="subcellular location">
    <subcellularLocation>
        <location evidence="1">Cell membrane</location>
        <topology evidence="1">Multi-pass membrane protein</topology>
    </subcellularLocation>
</comment>
<evidence type="ECO:0000256" key="1">
    <source>
        <dbReference type="ARBA" id="ARBA00004651"/>
    </source>
</evidence>
<feature type="transmembrane region" description="Helical" evidence="7">
    <location>
        <begin position="6"/>
        <end position="23"/>
    </location>
</feature>
<feature type="domain" description="MrpA C-terminal/MbhD" evidence="8">
    <location>
        <begin position="11"/>
        <end position="77"/>
    </location>
</feature>
<dbReference type="RefSeq" id="WP_367995276.1">
    <property type="nucleotide sequence ID" value="NZ_JBFPJR010000039.1"/>
</dbReference>